<comment type="caution">
    <text evidence="2">The sequence shown here is derived from an EMBL/GenBank/DDBJ whole genome shotgun (WGS) entry which is preliminary data.</text>
</comment>
<evidence type="ECO:0000313" key="3">
    <source>
        <dbReference type="Proteomes" id="UP000564378"/>
    </source>
</evidence>
<name>A0A842I3L0_9SPHN</name>
<feature type="compositionally biased region" description="Basic and acidic residues" evidence="1">
    <location>
        <begin position="74"/>
        <end position="88"/>
    </location>
</feature>
<keyword evidence="3" id="KW-1185">Reference proteome</keyword>
<organism evidence="2 3">
    <name type="scientific">Parasphingopyxis marina</name>
    <dbReference type="NCBI Taxonomy" id="2761622"/>
    <lineage>
        <taxon>Bacteria</taxon>
        <taxon>Pseudomonadati</taxon>
        <taxon>Pseudomonadota</taxon>
        <taxon>Alphaproteobacteria</taxon>
        <taxon>Sphingomonadales</taxon>
        <taxon>Sphingomonadaceae</taxon>
        <taxon>Parasphingopyxis</taxon>
    </lineage>
</organism>
<accession>A0A842I3L0</accession>
<dbReference type="AlphaFoldDB" id="A0A842I3L0"/>
<proteinExistence type="predicted"/>
<dbReference type="EMBL" id="JACJVJ010000003">
    <property type="protein sequence ID" value="MBC2779020.1"/>
    <property type="molecule type" value="Genomic_DNA"/>
</dbReference>
<dbReference type="Proteomes" id="UP000564378">
    <property type="component" value="Unassembled WGS sequence"/>
</dbReference>
<gene>
    <name evidence="2" type="ORF">H6P80_15455</name>
</gene>
<protein>
    <submittedName>
        <fullName evidence="2">Uncharacterized protein</fullName>
    </submittedName>
</protein>
<feature type="region of interest" description="Disordered" evidence="1">
    <location>
        <begin position="68"/>
        <end position="94"/>
    </location>
</feature>
<evidence type="ECO:0000313" key="2">
    <source>
        <dbReference type="EMBL" id="MBC2779020.1"/>
    </source>
</evidence>
<reference evidence="2 3" key="1">
    <citation type="submission" date="2020-08" db="EMBL/GenBank/DDBJ databases">
        <title>Draft genome sequence of Parasphingopyxis sp. GrpM-11.</title>
        <authorList>
            <person name="Oh J."/>
            <person name="Roh D.-H."/>
        </authorList>
    </citation>
    <scope>NUCLEOTIDE SEQUENCE [LARGE SCALE GENOMIC DNA]</scope>
    <source>
        <strain evidence="2 3">GrpM-11</strain>
    </source>
</reference>
<dbReference type="RefSeq" id="WP_185802314.1">
    <property type="nucleotide sequence ID" value="NZ_JACJVJ010000003.1"/>
</dbReference>
<evidence type="ECO:0000256" key="1">
    <source>
        <dbReference type="SAM" id="MobiDB-lite"/>
    </source>
</evidence>
<sequence>MRALLTLLVLAAIVIVVLVMTDVINIRQTNDGRMPEIAVDEGEMPEFEVDTADIDVATERRSVEVDVPTVSVRGADEVGEDRTDRPEMAEEEAQ</sequence>